<sequence length="286" mass="33103">MLTVTEMLKYGGIDTNTRIKLARHKDDREGVNLEELVHSGMFEIYQSYQERDVFKECDYVVSFIEGGRNQALLVGVYEVVSKIGVDGVPEEYQKHFGPEAKKDSKYKYTLVKLNGFEAFEKRLVFEWFVGSRSWFRILTKETDIKILQWKPEGYVADFPGYDDVTLSYIELEKIINNPMGNKVWHDQLSFVKGVYLILDRKTGSLYVGSATGTRGFLGRWSDYANDGHGGNKRLRDIVESDKRRKYDFQFSILKVVASTTVYDDIIKEETKYKRKLGTRVFGLNPN</sequence>
<dbReference type="EMBL" id="CP045273">
    <property type="protein sequence ID" value="QJX79988.1"/>
    <property type="molecule type" value="Genomic_DNA"/>
</dbReference>
<dbReference type="InterPro" id="IPR035901">
    <property type="entry name" value="GIY-YIG_endonuc_sf"/>
</dbReference>
<keyword evidence="2" id="KW-0614">Plasmid</keyword>
<dbReference type="InterPro" id="IPR000305">
    <property type="entry name" value="GIY-YIG_endonuc"/>
</dbReference>
<name>A0A6M6E5X7_PRIMG</name>
<dbReference type="Proteomes" id="UP000501076">
    <property type="component" value="Plasmid pFDU301A"/>
</dbReference>
<geneLocation type="plasmid" evidence="3">
    <name>pfdu301a</name>
</geneLocation>
<accession>A0A6M6E5X7</accession>
<evidence type="ECO:0000313" key="3">
    <source>
        <dbReference type="Proteomes" id="UP000501076"/>
    </source>
</evidence>
<dbReference type="AlphaFoldDB" id="A0A6M6E5X7"/>
<evidence type="ECO:0000313" key="2">
    <source>
        <dbReference type="EMBL" id="QJX79988.1"/>
    </source>
</evidence>
<dbReference type="RefSeq" id="WP_171777971.1">
    <property type="nucleotide sequence ID" value="NZ_CP045273.1"/>
</dbReference>
<reference evidence="2 3" key="1">
    <citation type="submission" date="2019-10" db="EMBL/GenBank/DDBJ databases">
        <title>Complete genome sequences for adaption low water activity.</title>
        <authorList>
            <person name="Zhao L."/>
            <person name="Zhong J."/>
        </authorList>
    </citation>
    <scope>NUCLEOTIDE SEQUENCE [LARGE SCALE GENOMIC DNA]</scope>
    <source>
        <strain evidence="2 3">FDU301</strain>
        <plasmid evidence="3">pfdu301a</plasmid>
    </source>
</reference>
<protein>
    <submittedName>
        <fullName evidence="2">GIY-YIG nuclease family protein</fullName>
    </submittedName>
</protein>
<dbReference type="Pfam" id="PF01541">
    <property type="entry name" value="GIY-YIG"/>
    <property type="match status" value="1"/>
</dbReference>
<dbReference type="Gene3D" id="3.40.1440.10">
    <property type="entry name" value="GIY-YIG endonuclease"/>
    <property type="match status" value="1"/>
</dbReference>
<gene>
    <name evidence="2" type="ORF">FDZ14_28200</name>
</gene>
<dbReference type="SUPFAM" id="SSF82771">
    <property type="entry name" value="GIY-YIG endonuclease"/>
    <property type="match status" value="1"/>
</dbReference>
<organism evidence="2 3">
    <name type="scientific">Priestia megaterium</name>
    <name type="common">Bacillus megaterium</name>
    <dbReference type="NCBI Taxonomy" id="1404"/>
    <lineage>
        <taxon>Bacteria</taxon>
        <taxon>Bacillati</taxon>
        <taxon>Bacillota</taxon>
        <taxon>Bacilli</taxon>
        <taxon>Bacillales</taxon>
        <taxon>Bacillaceae</taxon>
        <taxon>Priestia</taxon>
    </lineage>
</organism>
<feature type="domain" description="GIY-YIG" evidence="1">
    <location>
        <begin position="190"/>
        <end position="286"/>
    </location>
</feature>
<dbReference type="CDD" id="cd10446">
    <property type="entry name" value="GIY-YIG_unchar_1"/>
    <property type="match status" value="1"/>
</dbReference>
<dbReference type="PROSITE" id="PS50164">
    <property type="entry name" value="GIY_YIG"/>
    <property type="match status" value="1"/>
</dbReference>
<proteinExistence type="predicted"/>
<evidence type="ECO:0000259" key="1">
    <source>
        <dbReference type="PROSITE" id="PS50164"/>
    </source>
</evidence>